<gene>
    <name evidence="2" type="ORF">AGOR_G00023400</name>
</gene>
<keyword evidence="3" id="KW-1185">Reference proteome</keyword>
<evidence type="ECO:0000313" key="2">
    <source>
        <dbReference type="EMBL" id="KAI1903068.1"/>
    </source>
</evidence>
<dbReference type="Proteomes" id="UP000829720">
    <property type="component" value="Unassembled WGS sequence"/>
</dbReference>
<reference evidence="2" key="1">
    <citation type="submission" date="2021-01" db="EMBL/GenBank/DDBJ databases">
        <authorList>
            <person name="Zahm M."/>
            <person name="Roques C."/>
            <person name="Cabau C."/>
            <person name="Klopp C."/>
            <person name="Donnadieu C."/>
            <person name="Jouanno E."/>
            <person name="Lampietro C."/>
            <person name="Louis A."/>
            <person name="Herpin A."/>
            <person name="Echchiki A."/>
            <person name="Berthelot C."/>
            <person name="Parey E."/>
            <person name="Roest-Crollius H."/>
            <person name="Braasch I."/>
            <person name="Postlethwait J."/>
            <person name="Bobe J."/>
            <person name="Montfort J."/>
            <person name="Bouchez O."/>
            <person name="Begum T."/>
            <person name="Mejri S."/>
            <person name="Adams A."/>
            <person name="Chen W.-J."/>
            <person name="Guiguen Y."/>
        </authorList>
    </citation>
    <scope>NUCLEOTIDE SEQUENCE</scope>
    <source>
        <tissue evidence="2">Blood</tissue>
    </source>
</reference>
<evidence type="ECO:0000313" key="3">
    <source>
        <dbReference type="Proteomes" id="UP000829720"/>
    </source>
</evidence>
<dbReference type="AlphaFoldDB" id="A0A8T3E8D8"/>
<keyword evidence="1" id="KW-0472">Membrane</keyword>
<dbReference type="EMBL" id="JAERUA010000002">
    <property type="protein sequence ID" value="KAI1903068.1"/>
    <property type="molecule type" value="Genomic_DNA"/>
</dbReference>
<organism evidence="2 3">
    <name type="scientific">Albula goreensis</name>
    <dbReference type="NCBI Taxonomy" id="1534307"/>
    <lineage>
        <taxon>Eukaryota</taxon>
        <taxon>Metazoa</taxon>
        <taxon>Chordata</taxon>
        <taxon>Craniata</taxon>
        <taxon>Vertebrata</taxon>
        <taxon>Euteleostomi</taxon>
        <taxon>Actinopterygii</taxon>
        <taxon>Neopterygii</taxon>
        <taxon>Teleostei</taxon>
        <taxon>Albuliformes</taxon>
        <taxon>Albulidae</taxon>
        <taxon>Albula</taxon>
    </lineage>
</organism>
<name>A0A8T3E8D8_9TELE</name>
<comment type="caution">
    <text evidence="2">The sequence shown here is derived from an EMBL/GenBank/DDBJ whole genome shotgun (WGS) entry which is preliminary data.</text>
</comment>
<protein>
    <submittedName>
        <fullName evidence="2">Uncharacterized protein</fullName>
    </submittedName>
</protein>
<accession>A0A8T3E8D8</accession>
<sequence>GLDTEGIFVPSSAQGRIVKFLCFLRAKHRRSRLLRFRNNVTTRNMTSDNQNHSYSQLKEIILLFPTKQEKLRKWNVFVLILSLILGAEVIITTFLLYDLSKEINQVQEEARVGEYPLHCLDQLVDPAYQESASVSSNGLASCDLWIYELKHTAHKQLISDIRNALYWELTASNITLAKSNKPVIHMGAEHALRQFPDHMKNDGEKNNIKTMDNLRWDNINGLAVQQGMMGYDKVLERISRLAIVL</sequence>
<feature type="transmembrane region" description="Helical" evidence="1">
    <location>
        <begin position="76"/>
        <end position="97"/>
    </location>
</feature>
<keyword evidence="1" id="KW-1133">Transmembrane helix</keyword>
<feature type="non-terminal residue" evidence="2">
    <location>
        <position position="1"/>
    </location>
</feature>
<evidence type="ECO:0000256" key="1">
    <source>
        <dbReference type="SAM" id="Phobius"/>
    </source>
</evidence>
<keyword evidence="1" id="KW-0812">Transmembrane</keyword>
<proteinExistence type="predicted"/>
<dbReference type="OrthoDB" id="9936525at2759"/>